<evidence type="ECO:0000313" key="5">
    <source>
        <dbReference type="Proteomes" id="UP001190640"/>
    </source>
</evidence>
<keyword evidence="1" id="KW-0812">Transmembrane</keyword>
<dbReference type="PANTHER" id="PTHR21472:SF8">
    <property type="entry name" value="ENDONUCLEASE DOMAIN-CONTAINING 1 PROTEIN"/>
    <property type="match status" value="1"/>
</dbReference>
<gene>
    <name evidence="6" type="primary">ENDOD1</name>
</gene>
<feature type="domain" description="ENPP1-3/EXOG-like endonuclease/phosphodiesterase" evidence="3">
    <location>
        <begin position="62"/>
        <end position="271"/>
    </location>
</feature>
<keyword evidence="1" id="KW-0472">Membrane</keyword>
<dbReference type="GeneID" id="129325405"/>
<dbReference type="SMART" id="SM00892">
    <property type="entry name" value="Endonuclease_NS"/>
    <property type="match status" value="1"/>
</dbReference>
<feature type="transmembrane region" description="Helical" evidence="1">
    <location>
        <begin position="398"/>
        <end position="419"/>
    </location>
</feature>
<evidence type="ECO:0000259" key="4">
    <source>
        <dbReference type="SMART" id="SM00892"/>
    </source>
</evidence>
<evidence type="ECO:0000256" key="2">
    <source>
        <dbReference type="SAM" id="SignalP"/>
    </source>
</evidence>
<keyword evidence="6" id="KW-0255">Endonuclease</keyword>
<feature type="signal peptide" evidence="2">
    <location>
        <begin position="1"/>
        <end position="20"/>
    </location>
</feature>
<keyword evidence="2" id="KW-0732">Signal</keyword>
<dbReference type="GO" id="GO:0046872">
    <property type="term" value="F:metal ion binding"/>
    <property type="evidence" value="ECO:0007669"/>
    <property type="project" value="InterPro"/>
</dbReference>
<dbReference type="Proteomes" id="UP001190640">
    <property type="component" value="Chromosome 3"/>
</dbReference>
<name>A0AA97J0R0_EUBMA</name>
<sequence>MRLAFALCLLALAMPGLGRARVVRPEEAGFAECDSFFLAQAPPEGLPGPPAHVKVCQTYKGEPRFATLYSTRDKIPLYSAFKYTEAAASGEESWLVEPQIDDPKNGLEDMVQEAEITGSLENLGENQALSADYVDSGYERTHLNPISLHKGDHQVATNTLTNAVPVPSAVQETWDWEVSNLVSRGLAPHCEKGKDLYLISGAVPSSVKVKDKVSVPESLWLAACCDNGSKSWSLAFLKPVAAGSRLEDLSLEALEKKLPSGVNLFKNHCSKDRNDPKVLEAVQHSVKEIAAEEAQAKKTPSTQVTKETDEDSGFLKKLCGFFITPIIKLLQYICSFIWQLVKLIVSLLCKAVHSLLQAVWTFLKGICSVLLSIFVNLVQAIVCILNGIATNIYNVLMLLYRIVSIPLNLILDIVSFPFYTLGAVPVVLQDIASGLGGMFLLIIDAITGFFKGLSYIASTLAGKCLPNMSSEL</sequence>
<evidence type="ECO:0000259" key="3">
    <source>
        <dbReference type="SMART" id="SM00477"/>
    </source>
</evidence>
<dbReference type="KEGG" id="emc:129325405"/>
<protein>
    <submittedName>
        <fullName evidence="6">Endonuclease domain-containing 1 protein</fullName>
    </submittedName>
</protein>
<feature type="transmembrane region" description="Helical" evidence="1">
    <location>
        <begin position="431"/>
        <end position="450"/>
    </location>
</feature>
<dbReference type="GO" id="GO:0003676">
    <property type="term" value="F:nucleic acid binding"/>
    <property type="evidence" value="ECO:0007669"/>
    <property type="project" value="InterPro"/>
</dbReference>
<dbReference type="AlphaFoldDB" id="A0AA97J0R0"/>
<dbReference type="Gene3D" id="3.40.570.10">
    <property type="entry name" value="Extracellular Endonuclease, subunit A"/>
    <property type="match status" value="1"/>
</dbReference>
<organism evidence="5 6">
    <name type="scientific">Eublepharis macularius</name>
    <name type="common">Leopard gecko</name>
    <name type="synonym">Cyrtodactylus macularius</name>
    <dbReference type="NCBI Taxonomy" id="481883"/>
    <lineage>
        <taxon>Eukaryota</taxon>
        <taxon>Metazoa</taxon>
        <taxon>Chordata</taxon>
        <taxon>Craniata</taxon>
        <taxon>Vertebrata</taxon>
        <taxon>Euteleostomi</taxon>
        <taxon>Lepidosauria</taxon>
        <taxon>Squamata</taxon>
        <taxon>Bifurcata</taxon>
        <taxon>Gekkota</taxon>
        <taxon>Eublepharidae</taxon>
        <taxon>Eublepharinae</taxon>
        <taxon>Eublepharis</taxon>
    </lineage>
</organism>
<evidence type="ECO:0000256" key="1">
    <source>
        <dbReference type="SAM" id="Phobius"/>
    </source>
</evidence>
<dbReference type="GO" id="GO:0004519">
    <property type="term" value="F:endonuclease activity"/>
    <property type="evidence" value="ECO:0007669"/>
    <property type="project" value="UniProtKB-KW"/>
</dbReference>
<reference evidence="6" key="1">
    <citation type="submission" date="2025-08" db="UniProtKB">
        <authorList>
            <consortium name="RefSeq"/>
        </authorList>
    </citation>
    <scope>IDENTIFICATION</scope>
    <source>
        <tissue evidence="6">Blood</tissue>
    </source>
</reference>
<dbReference type="Pfam" id="PF01223">
    <property type="entry name" value="Endonuclease_NS"/>
    <property type="match status" value="1"/>
</dbReference>
<dbReference type="InterPro" id="IPR039015">
    <property type="entry name" value="ENDOD1"/>
</dbReference>
<dbReference type="PANTHER" id="PTHR21472">
    <property type="entry name" value="ENDONUCLEASE DOMAIN-CONTAINING 1 PROTEIN ENDOD1"/>
    <property type="match status" value="1"/>
</dbReference>
<dbReference type="GO" id="GO:0016787">
    <property type="term" value="F:hydrolase activity"/>
    <property type="evidence" value="ECO:0007669"/>
    <property type="project" value="InterPro"/>
</dbReference>
<dbReference type="InterPro" id="IPR001604">
    <property type="entry name" value="Endo_G_ENPP1-like_dom"/>
</dbReference>
<dbReference type="InterPro" id="IPR020821">
    <property type="entry name" value="ENPP1-3/EXOG-like_nuc-like"/>
</dbReference>
<dbReference type="SUPFAM" id="SSF54060">
    <property type="entry name" value="His-Me finger endonucleases"/>
    <property type="match status" value="1"/>
</dbReference>
<dbReference type="RefSeq" id="XP_054829001.1">
    <property type="nucleotide sequence ID" value="XM_054973026.1"/>
</dbReference>
<keyword evidence="1" id="KW-1133">Transmembrane helix</keyword>
<proteinExistence type="predicted"/>
<feature type="domain" description="DNA/RNA non-specific endonuclease/pyrophosphatase/phosphodiesterase" evidence="4">
    <location>
        <begin position="61"/>
        <end position="265"/>
    </location>
</feature>
<keyword evidence="6" id="KW-0378">Hydrolase</keyword>
<keyword evidence="5" id="KW-1185">Reference proteome</keyword>
<keyword evidence="6" id="KW-0540">Nuclease</keyword>
<feature type="transmembrane region" description="Helical" evidence="1">
    <location>
        <begin position="359"/>
        <end position="386"/>
    </location>
</feature>
<feature type="chain" id="PRO_5041722245" evidence="2">
    <location>
        <begin position="21"/>
        <end position="472"/>
    </location>
</feature>
<dbReference type="InterPro" id="IPR044925">
    <property type="entry name" value="His-Me_finger_sf"/>
</dbReference>
<dbReference type="InterPro" id="IPR044929">
    <property type="entry name" value="DNA/RNA_non-sp_Endonuclease_sf"/>
</dbReference>
<evidence type="ECO:0000313" key="6">
    <source>
        <dbReference type="RefSeq" id="XP_054829001.1"/>
    </source>
</evidence>
<dbReference type="SMART" id="SM00477">
    <property type="entry name" value="NUC"/>
    <property type="match status" value="1"/>
</dbReference>
<dbReference type="CTD" id="23052"/>
<accession>A0AA97J0R0</accession>